<comment type="catalytic activity">
    <reaction evidence="11 12">
        <text>(1S,2R)-1-C-(indol-3-yl)glycerol 3-phosphate + L-serine = D-glyceraldehyde 3-phosphate + L-tryptophan + H2O</text>
        <dbReference type="Rhea" id="RHEA:10532"/>
        <dbReference type="ChEBI" id="CHEBI:15377"/>
        <dbReference type="ChEBI" id="CHEBI:33384"/>
        <dbReference type="ChEBI" id="CHEBI:57912"/>
        <dbReference type="ChEBI" id="CHEBI:58866"/>
        <dbReference type="ChEBI" id="CHEBI:59776"/>
        <dbReference type="EC" id="4.2.1.20"/>
    </reaction>
</comment>
<dbReference type="GO" id="GO:0052684">
    <property type="term" value="F:L-serine hydro-lyase (adding indole, L-tryptophan-forming) activity"/>
    <property type="evidence" value="ECO:0007669"/>
    <property type="project" value="TreeGrafter"/>
</dbReference>
<evidence type="ECO:0000256" key="11">
    <source>
        <dbReference type="ARBA" id="ARBA00049047"/>
    </source>
</evidence>
<dbReference type="CDD" id="cd06446">
    <property type="entry name" value="Trp-synth_B"/>
    <property type="match status" value="1"/>
</dbReference>
<dbReference type="SUPFAM" id="SSF53686">
    <property type="entry name" value="Tryptophan synthase beta subunit-like PLP-dependent enzymes"/>
    <property type="match status" value="1"/>
</dbReference>
<dbReference type="Pfam" id="PF00291">
    <property type="entry name" value="PALP"/>
    <property type="match status" value="1"/>
</dbReference>
<dbReference type="InterPro" id="IPR006316">
    <property type="entry name" value="Trp_synth_b-like"/>
</dbReference>
<comment type="pathway">
    <text evidence="3 12">Amino-acid biosynthesis; L-tryptophan biosynthesis; L-tryptophan from chorismate: step 5/5.</text>
</comment>
<name>A0A7V4DG41_9BACT</name>
<dbReference type="AlphaFoldDB" id="A0A7V4DG41"/>
<dbReference type="PANTHER" id="PTHR48077">
    <property type="entry name" value="TRYPTOPHAN SYNTHASE-RELATED"/>
    <property type="match status" value="1"/>
</dbReference>
<dbReference type="Gene3D" id="3.40.50.1100">
    <property type="match status" value="2"/>
</dbReference>
<sequence>MNENRILLSEREMPTVWYNILPDLPRPLDPPLHPLTMEPVKPEDLAPIFPPSLIEQEVSPSRFIDIPGEVLDIYRLWRPTPLVRARRLEKALNTPARIYYKYEGVSPAGSHKPNTAVAQAYYNKKDGTKRLTTETGAGQWGSALAMACQFFGLECTVYMVRVSYEQKPYRRVLMETWGAKVYPSPSTRTKAGRDILEKDPSSLGSLGIAISEAIEDAVTTPHSKYSLGSVLNHVLLHQTIIGEEAKLQLEKIGEYPDIIVGCVGGGSNFGGILLPFMRDKLEGKRNFRGIAVEPVACSSLLRGRYEYDYGDVAKNTPLLKMHTLGHEFIPPAIHAGGLRYHGMAPIISLLYDAGLIEAQAYHQNAVFEAAVLFARTEGFVVAPETAHAVKAVVEEAKRCAETGEAKVILFNCSGHGFLDLGAYDQYLSGKLPDVNHEK</sequence>
<evidence type="ECO:0000259" key="13">
    <source>
        <dbReference type="Pfam" id="PF00291"/>
    </source>
</evidence>
<organism evidence="14">
    <name type="scientific">Candidatus Caldatribacterium californiense</name>
    <dbReference type="NCBI Taxonomy" id="1454726"/>
    <lineage>
        <taxon>Bacteria</taxon>
        <taxon>Pseudomonadati</taxon>
        <taxon>Atribacterota</taxon>
        <taxon>Atribacteria</taxon>
        <taxon>Atribacterales</taxon>
        <taxon>Candidatus Caldatribacteriaceae</taxon>
        <taxon>Candidatus Caldatribacterium</taxon>
    </lineage>
</organism>
<keyword evidence="7 12" id="KW-0822">Tryptophan biosynthesis</keyword>
<keyword evidence="9 12" id="KW-0057">Aromatic amino acid biosynthesis</keyword>
<evidence type="ECO:0000256" key="6">
    <source>
        <dbReference type="ARBA" id="ARBA00022605"/>
    </source>
</evidence>
<dbReference type="GO" id="GO:0004834">
    <property type="term" value="F:tryptophan synthase activity"/>
    <property type="evidence" value="ECO:0007669"/>
    <property type="project" value="UniProtKB-UniRule"/>
</dbReference>
<dbReference type="InterPro" id="IPR001926">
    <property type="entry name" value="TrpB-like_PALP"/>
</dbReference>
<dbReference type="PIRSF" id="PIRSF500824">
    <property type="entry name" value="TrpB_prok"/>
    <property type="match status" value="1"/>
</dbReference>
<evidence type="ECO:0000313" key="14">
    <source>
        <dbReference type="EMBL" id="HGI74329.1"/>
    </source>
</evidence>
<dbReference type="EMBL" id="DTEN01000057">
    <property type="protein sequence ID" value="HGI74329.1"/>
    <property type="molecule type" value="Genomic_DNA"/>
</dbReference>
<dbReference type="NCBIfam" id="NF009057">
    <property type="entry name" value="PRK12391.1"/>
    <property type="match status" value="1"/>
</dbReference>
<dbReference type="InterPro" id="IPR036052">
    <property type="entry name" value="TrpB-like_PALP_sf"/>
</dbReference>
<proteinExistence type="inferred from homology"/>
<comment type="subunit">
    <text evidence="5 12">Tetramer of two alpha and two beta chains.</text>
</comment>
<evidence type="ECO:0000256" key="4">
    <source>
        <dbReference type="ARBA" id="ARBA00009982"/>
    </source>
</evidence>
<dbReference type="PANTHER" id="PTHR48077:SF6">
    <property type="entry name" value="TRYPTOPHAN SYNTHASE"/>
    <property type="match status" value="1"/>
</dbReference>
<dbReference type="InterPro" id="IPR006654">
    <property type="entry name" value="Trp_synth_beta"/>
</dbReference>
<evidence type="ECO:0000256" key="12">
    <source>
        <dbReference type="HAMAP-Rule" id="MF_00133"/>
    </source>
</evidence>
<dbReference type="InterPro" id="IPR006653">
    <property type="entry name" value="Trp_synth_b_CS"/>
</dbReference>
<evidence type="ECO:0000256" key="5">
    <source>
        <dbReference type="ARBA" id="ARBA00011270"/>
    </source>
</evidence>
<dbReference type="GO" id="GO:0005737">
    <property type="term" value="C:cytoplasm"/>
    <property type="evidence" value="ECO:0007669"/>
    <property type="project" value="TreeGrafter"/>
</dbReference>
<dbReference type="PROSITE" id="PS00168">
    <property type="entry name" value="TRP_SYNTHASE_BETA"/>
    <property type="match status" value="1"/>
</dbReference>
<accession>A0A7V4DG41</accession>
<feature type="modified residue" description="N6-(pyridoxal phosphate)lysine" evidence="12">
    <location>
        <position position="112"/>
    </location>
</feature>
<comment type="function">
    <text evidence="2 12">The beta subunit is responsible for the synthesis of L-tryptophan from indole and L-serine.</text>
</comment>
<reference evidence="14" key="1">
    <citation type="journal article" date="2020" name="mSystems">
        <title>Genome- and Community-Level Interaction Insights into Carbon Utilization and Element Cycling Functions of Hydrothermarchaeota in Hydrothermal Sediment.</title>
        <authorList>
            <person name="Zhou Z."/>
            <person name="Liu Y."/>
            <person name="Xu W."/>
            <person name="Pan J."/>
            <person name="Luo Z.H."/>
            <person name="Li M."/>
        </authorList>
    </citation>
    <scope>NUCLEOTIDE SEQUENCE [LARGE SCALE GENOMIC DNA]</scope>
    <source>
        <strain evidence="14">SpSt-716</strain>
    </source>
</reference>
<evidence type="ECO:0000256" key="7">
    <source>
        <dbReference type="ARBA" id="ARBA00022822"/>
    </source>
</evidence>
<dbReference type="UniPathway" id="UPA00035">
    <property type="reaction ID" value="UER00044"/>
</dbReference>
<evidence type="ECO:0000256" key="8">
    <source>
        <dbReference type="ARBA" id="ARBA00022898"/>
    </source>
</evidence>
<dbReference type="EC" id="4.2.1.20" evidence="12"/>
<evidence type="ECO:0000256" key="3">
    <source>
        <dbReference type="ARBA" id="ARBA00004733"/>
    </source>
</evidence>
<protein>
    <recommendedName>
        <fullName evidence="12">Tryptophan synthase beta chain</fullName>
        <ecNumber evidence="12">4.2.1.20</ecNumber>
    </recommendedName>
</protein>
<keyword evidence="10 12" id="KW-0456">Lyase</keyword>
<dbReference type="InterPro" id="IPR023026">
    <property type="entry name" value="Trp_synth_beta/beta-like"/>
</dbReference>
<keyword evidence="6 12" id="KW-0028">Amino-acid biosynthesis</keyword>
<dbReference type="NCBIfam" id="TIGR01415">
    <property type="entry name" value="trpB_rel"/>
    <property type="match status" value="1"/>
</dbReference>
<evidence type="ECO:0000256" key="1">
    <source>
        <dbReference type="ARBA" id="ARBA00001933"/>
    </source>
</evidence>
<comment type="similarity">
    <text evidence="4 12">Belongs to the TrpB family.</text>
</comment>
<evidence type="ECO:0000256" key="10">
    <source>
        <dbReference type="ARBA" id="ARBA00023239"/>
    </source>
</evidence>
<dbReference type="PIRSF" id="PIRSF001413">
    <property type="entry name" value="Trp_syn_beta"/>
    <property type="match status" value="1"/>
</dbReference>
<gene>
    <name evidence="12" type="primary">trpB</name>
    <name evidence="14" type="ORF">ENU96_01410</name>
</gene>
<keyword evidence="8 12" id="KW-0663">Pyridoxal phosphate</keyword>
<feature type="domain" description="Tryptophan synthase beta chain-like PALP" evidence="13">
    <location>
        <begin position="76"/>
        <end position="414"/>
    </location>
</feature>
<evidence type="ECO:0000256" key="9">
    <source>
        <dbReference type="ARBA" id="ARBA00023141"/>
    </source>
</evidence>
<dbReference type="GO" id="GO:0030170">
    <property type="term" value="F:pyridoxal phosphate binding"/>
    <property type="evidence" value="ECO:0007669"/>
    <property type="project" value="InterPro"/>
</dbReference>
<evidence type="ECO:0000256" key="2">
    <source>
        <dbReference type="ARBA" id="ARBA00002786"/>
    </source>
</evidence>
<comment type="cofactor">
    <cofactor evidence="1 12">
        <name>pyridoxal 5'-phosphate</name>
        <dbReference type="ChEBI" id="CHEBI:597326"/>
    </cofactor>
</comment>
<dbReference type="HAMAP" id="MF_00133">
    <property type="entry name" value="Trp_synth_beta"/>
    <property type="match status" value="1"/>
</dbReference>
<comment type="caution">
    <text evidence="14">The sequence shown here is derived from an EMBL/GenBank/DDBJ whole genome shotgun (WGS) entry which is preliminary data.</text>
</comment>